<feature type="compositionally biased region" description="Gly residues" evidence="1">
    <location>
        <begin position="177"/>
        <end position="191"/>
    </location>
</feature>
<reference evidence="4 5" key="1">
    <citation type="submission" date="2021-12" db="EMBL/GenBank/DDBJ databases">
        <title>Discovery of the Pendulisporaceae a myxobacterial family with distinct sporulation behavior and unique specialized metabolism.</title>
        <authorList>
            <person name="Garcia R."/>
            <person name="Popoff A."/>
            <person name="Bader C.D."/>
            <person name="Loehr J."/>
            <person name="Walesch S."/>
            <person name="Walt C."/>
            <person name="Boldt J."/>
            <person name="Bunk B."/>
            <person name="Haeckl F.J.F.P.J."/>
            <person name="Gunesch A.P."/>
            <person name="Birkelbach J."/>
            <person name="Nuebel U."/>
            <person name="Pietschmann T."/>
            <person name="Bach T."/>
            <person name="Mueller R."/>
        </authorList>
    </citation>
    <scope>NUCLEOTIDE SEQUENCE [LARGE SCALE GENOMIC DNA]</scope>
    <source>
        <strain evidence="4 5">MSr11954</strain>
    </source>
</reference>
<evidence type="ECO:0000313" key="4">
    <source>
        <dbReference type="EMBL" id="WXB13102.1"/>
    </source>
</evidence>
<keyword evidence="5" id="KW-1185">Reference proteome</keyword>
<protein>
    <submittedName>
        <fullName evidence="4">Lytic polysaccharide monooxygenase</fullName>
    </submittedName>
</protein>
<name>A0ABZ2LQA7_9BACT</name>
<organism evidence="4 5">
    <name type="scientific">Pendulispora albinea</name>
    <dbReference type="NCBI Taxonomy" id="2741071"/>
    <lineage>
        <taxon>Bacteria</taxon>
        <taxon>Pseudomonadati</taxon>
        <taxon>Myxococcota</taxon>
        <taxon>Myxococcia</taxon>
        <taxon>Myxococcales</taxon>
        <taxon>Sorangiineae</taxon>
        <taxon>Pendulisporaceae</taxon>
        <taxon>Pendulispora</taxon>
    </lineage>
</organism>
<keyword evidence="3" id="KW-0732">Signal</keyword>
<gene>
    <name evidence="4" type="ORF">LZC94_35310</name>
</gene>
<dbReference type="GO" id="GO:0004497">
    <property type="term" value="F:monooxygenase activity"/>
    <property type="evidence" value="ECO:0007669"/>
    <property type="project" value="UniProtKB-KW"/>
</dbReference>
<evidence type="ECO:0000256" key="1">
    <source>
        <dbReference type="SAM" id="MobiDB-lite"/>
    </source>
</evidence>
<keyword evidence="2" id="KW-1133">Transmembrane helix</keyword>
<evidence type="ECO:0000256" key="3">
    <source>
        <dbReference type="SAM" id="SignalP"/>
    </source>
</evidence>
<feature type="signal peptide" evidence="3">
    <location>
        <begin position="1"/>
        <end position="20"/>
    </location>
</feature>
<keyword evidence="2" id="KW-0812">Transmembrane</keyword>
<evidence type="ECO:0000256" key="2">
    <source>
        <dbReference type="SAM" id="Phobius"/>
    </source>
</evidence>
<evidence type="ECO:0000313" key="5">
    <source>
        <dbReference type="Proteomes" id="UP001370348"/>
    </source>
</evidence>
<sequence>MTFAGATSMALLLASASAWGHAVLTSPVPRDLTCDDADCKVGPCGGRSPGAPKYKFEKTGDLKLSWTETIDHEGCFVVELSKTGDDKNFQVLQTIPDDANGVPLTRTSTIRLDGGVECEHCVLRVRQIMSGSSAGCTAATDASTYFSCADIIIGTDAQVPDGGDSDSGGASNPDAGKSGGGKLVDGGGGRGSDSYEVDPLDPSAGKGCGASPQPPGGISYGGLAAGALIFGASATRLLRRRRNRR</sequence>
<dbReference type="Proteomes" id="UP001370348">
    <property type="component" value="Chromosome"/>
</dbReference>
<keyword evidence="4" id="KW-0503">Monooxygenase</keyword>
<dbReference type="EMBL" id="CP089984">
    <property type="protein sequence ID" value="WXB13102.1"/>
    <property type="molecule type" value="Genomic_DNA"/>
</dbReference>
<proteinExistence type="predicted"/>
<feature type="region of interest" description="Disordered" evidence="1">
    <location>
        <begin position="159"/>
        <end position="215"/>
    </location>
</feature>
<feature type="chain" id="PRO_5046921430" evidence="3">
    <location>
        <begin position="21"/>
        <end position="245"/>
    </location>
</feature>
<feature type="compositionally biased region" description="Low complexity" evidence="1">
    <location>
        <begin position="167"/>
        <end position="176"/>
    </location>
</feature>
<feature type="transmembrane region" description="Helical" evidence="2">
    <location>
        <begin position="218"/>
        <end position="238"/>
    </location>
</feature>
<dbReference type="RefSeq" id="WP_394822721.1">
    <property type="nucleotide sequence ID" value="NZ_CP089984.1"/>
</dbReference>
<accession>A0ABZ2LQA7</accession>
<keyword evidence="2" id="KW-0472">Membrane</keyword>
<keyword evidence="4" id="KW-0560">Oxidoreductase</keyword>